<dbReference type="InterPro" id="IPR029063">
    <property type="entry name" value="SAM-dependent_MTases_sf"/>
</dbReference>
<keyword evidence="2 3" id="KW-0808">Transferase</keyword>
<sequence>MSPECLDQHLRKTLSRGRVAVSRPAGCSRIPLHLFDPSVLEGPLSHDEAQAVVAEPAYWSFCWASGQVLASWILENPGSVADKRVLDFGSGSGIVAIAAALAGAREVIACDLDPASLDAVAANAALNEVSVTLCDDWQARPDGIDVMTAADVLYDPENRPLLKVFRSAVPTVLLADSRVRDLGDDAYEQQTVVEARTWPDLNEFGEFNRVRIYVAEHDSGGVKNKGQRSGYPFQCFVETSRRFLAQRATTLLRVPVPLPGAGVLAGVPNLPFKRGVHVSLPLPAILAGVRPMRRPYPSHP</sequence>
<dbReference type="Pfam" id="PF06325">
    <property type="entry name" value="PrmA"/>
    <property type="match status" value="1"/>
</dbReference>
<dbReference type="KEGG" id="msx:AU14_07985"/>
<dbReference type="SUPFAM" id="SSF53335">
    <property type="entry name" value="S-adenosyl-L-methionine-dependent methyltransferases"/>
    <property type="match status" value="1"/>
</dbReference>
<dbReference type="PANTHER" id="PTHR43648:SF1">
    <property type="entry name" value="ELECTRON TRANSFER FLAVOPROTEIN BETA SUBUNIT LYSINE METHYLTRANSFERASE"/>
    <property type="match status" value="1"/>
</dbReference>
<dbReference type="RefSeq" id="WP_094191179.1">
    <property type="nucleotide sequence ID" value="NZ_CP007151.1"/>
</dbReference>
<dbReference type="STRING" id="1420916.AU14_07985"/>
<dbReference type="PANTHER" id="PTHR43648">
    <property type="entry name" value="ELECTRON TRANSFER FLAVOPROTEIN BETA SUBUNIT LYSINE METHYLTRANSFERASE"/>
    <property type="match status" value="1"/>
</dbReference>
<reference evidence="3 4" key="1">
    <citation type="journal article" date="2014" name="Genome Announc.">
        <title>Draft Genome Sequences of Marinobacter similis A3d10T and Marinobacter salarius R9SW1T.</title>
        <authorList>
            <person name="Ivanova E.P."/>
            <person name="Ng H.J."/>
            <person name="Webb H.K."/>
            <person name="Feng G."/>
            <person name="Oshima K."/>
            <person name="Hattori M."/>
            <person name="Ohkuma M."/>
            <person name="Sergeev A.F."/>
            <person name="Mikhailov V.V."/>
            <person name="Crawford R.J."/>
            <person name="Sawabe T."/>
        </authorList>
    </citation>
    <scope>NUCLEOTIDE SEQUENCE [LARGE SCALE GENOMIC DNA]</scope>
    <source>
        <strain evidence="3 4">A3d10</strain>
    </source>
</reference>
<dbReference type="InterPro" id="IPR050078">
    <property type="entry name" value="Ribosomal_L11_MeTrfase_PrmA"/>
</dbReference>
<dbReference type="AlphaFoldDB" id="W5YI92"/>
<gene>
    <name evidence="3" type="ORF">AU14_07985</name>
</gene>
<evidence type="ECO:0000313" key="3">
    <source>
        <dbReference type="EMBL" id="AHI28564.1"/>
    </source>
</evidence>
<dbReference type="OrthoDB" id="9794615at2"/>
<evidence type="ECO:0000256" key="2">
    <source>
        <dbReference type="ARBA" id="ARBA00022679"/>
    </source>
</evidence>
<protein>
    <submittedName>
        <fullName evidence="3">Methyltransferase type 12</fullName>
    </submittedName>
</protein>
<evidence type="ECO:0000256" key="1">
    <source>
        <dbReference type="ARBA" id="ARBA00022603"/>
    </source>
</evidence>
<evidence type="ECO:0000313" key="4">
    <source>
        <dbReference type="Proteomes" id="UP000061489"/>
    </source>
</evidence>
<name>W5YI92_9GAMM</name>
<dbReference type="GO" id="GO:0032259">
    <property type="term" value="P:methylation"/>
    <property type="evidence" value="ECO:0007669"/>
    <property type="project" value="UniProtKB-KW"/>
</dbReference>
<organism evidence="3 4">
    <name type="scientific">Marinobacter similis</name>
    <dbReference type="NCBI Taxonomy" id="1420916"/>
    <lineage>
        <taxon>Bacteria</taxon>
        <taxon>Pseudomonadati</taxon>
        <taxon>Pseudomonadota</taxon>
        <taxon>Gammaproteobacteria</taxon>
        <taxon>Pseudomonadales</taxon>
        <taxon>Marinobacteraceae</taxon>
        <taxon>Marinobacter</taxon>
    </lineage>
</organism>
<keyword evidence="1 3" id="KW-0489">Methyltransferase</keyword>
<keyword evidence="4" id="KW-1185">Reference proteome</keyword>
<dbReference type="GO" id="GO:0016279">
    <property type="term" value="F:protein-lysine N-methyltransferase activity"/>
    <property type="evidence" value="ECO:0007669"/>
    <property type="project" value="TreeGrafter"/>
</dbReference>
<dbReference type="Gene3D" id="3.40.50.150">
    <property type="entry name" value="Vaccinia Virus protein VP39"/>
    <property type="match status" value="1"/>
</dbReference>
<dbReference type="Proteomes" id="UP000061489">
    <property type="component" value="Chromosome"/>
</dbReference>
<proteinExistence type="predicted"/>
<accession>W5YI92</accession>
<dbReference type="HOGENOM" id="CLU_074455_0_0_6"/>
<dbReference type="EMBL" id="CP007151">
    <property type="protein sequence ID" value="AHI28564.1"/>
    <property type="molecule type" value="Genomic_DNA"/>
</dbReference>